<dbReference type="Proteomes" id="UP000886595">
    <property type="component" value="Unassembled WGS sequence"/>
</dbReference>
<dbReference type="EMBL" id="JAAMPC010000010">
    <property type="protein sequence ID" value="KAG2288691.1"/>
    <property type="molecule type" value="Genomic_DNA"/>
</dbReference>
<evidence type="ECO:0000313" key="1">
    <source>
        <dbReference type="EMBL" id="KAG2288691.1"/>
    </source>
</evidence>
<proteinExistence type="predicted"/>
<dbReference type="AlphaFoldDB" id="A0A8X7UT23"/>
<name>A0A8X7UT23_BRACI</name>
<accession>A0A8X7UT23</accession>
<comment type="caution">
    <text evidence="1">The sequence shown here is derived from an EMBL/GenBank/DDBJ whole genome shotgun (WGS) entry which is preliminary data.</text>
</comment>
<keyword evidence="2" id="KW-1185">Reference proteome</keyword>
<dbReference type="OrthoDB" id="1112752at2759"/>
<reference evidence="1 2" key="1">
    <citation type="submission" date="2020-02" db="EMBL/GenBank/DDBJ databases">
        <authorList>
            <person name="Ma Q."/>
            <person name="Huang Y."/>
            <person name="Song X."/>
            <person name="Pei D."/>
        </authorList>
    </citation>
    <scope>NUCLEOTIDE SEQUENCE [LARGE SCALE GENOMIC DNA]</scope>
    <source>
        <strain evidence="1">Sxm20200214</strain>
        <tissue evidence="1">Leaf</tissue>
    </source>
</reference>
<protein>
    <submittedName>
        <fullName evidence="1">Uncharacterized protein</fullName>
    </submittedName>
</protein>
<organism evidence="1 2">
    <name type="scientific">Brassica carinata</name>
    <name type="common">Ethiopian mustard</name>
    <name type="synonym">Abyssinian cabbage</name>
    <dbReference type="NCBI Taxonomy" id="52824"/>
    <lineage>
        <taxon>Eukaryota</taxon>
        <taxon>Viridiplantae</taxon>
        <taxon>Streptophyta</taxon>
        <taxon>Embryophyta</taxon>
        <taxon>Tracheophyta</taxon>
        <taxon>Spermatophyta</taxon>
        <taxon>Magnoliopsida</taxon>
        <taxon>eudicotyledons</taxon>
        <taxon>Gunneridae</taxon>
        <taxon>Pentapetalae</taxon>
        <taxon>rosids</taxon>
        <taxon>malvids</taxon>
        <taxon>Brassicales</taxon>
        <taxon>Brassicaceae</taxon>
        <taxon>Brassiceae</taxon>
        <taxon>Brassica</taxon>
    </lineage>
</organism>
<sequence>MVTSKERVDIDRFEGDGDFALWKVRMLAHFGVLGLKSILTDEKLLKEGSTKG</sequence>
<gene>
    <name evidence="1" type="ORF">Bca52824_048295</name>
</gene>
<evidence type="ECO:0000313" key="2">
    <source>
        <dbReference type="Proteomes" id="UP000886595"/>
    </source>
</evidence>